<evidence type="ECO:0000313" key="1">
    <source>
        <dbReference type="EMBL" id="GAY76765.1"/>
    </source>
</evidence>
<evidence type="ECO:0000313" key="2">
    <source>
        <dbReference type="Proteomes" id="UP000319716"/>
    </source>
</evidence>
<organism evidence="1 2">
    <name type="scientific">Sporolactobacillus inulinus</name>
    <dbReference type="NCBI Taxonomy" id="2078"/>
    <lineage>
        <taxon>Bacteria</taxon>
        <taxon>Bacillati</taxon>
        <taxon>Bacillota</taxon>
        <taxon>Bacilli</taxon>
        <taxon>Bacillales</taxon>
        <taxon>Sporolactobacillaceae</taxon>
        <taxon>Sporolactobacillus</taxon>
    </lineage>
</organism>
<proteinExistence type="predicted"/>
<name>A0A4Y1ZCJ1_9BACL</name>
<reference evidence="1 2" key="1">
    <citation type="submission" date="2017-11" db="EMBL/GenBank/DDBJ databases">
        <title>Draft Genome Sequence of Sporolactobacillus inulinus NBRC 111894 Isolated from Koso, a Japanese Sugar-Vegetable Fermented Beverage.</title>
        <authorList>
            <person name="Chiou T.Y."/>
            <person name="Oshima K."/>
            <person name="Suda W."/>
            <person name="Hattori M."/>
            <person name="Takahashi T."/>
        </authorList>
    </citation>
    <scope>NUCLEOTIDE SEQUENCE [LARGE SCALE GENOMIC DNA]</scope>
    <source>
        <strain evidence="1 2">NBRC111894</strain>
    </source>
</reference>
<gene>
    <name evidence="1" type="ORF">NBRC111894_2319</name>
</gene>
<comment type="caution">
    <text evidence="1">The sequence shown here is derived from an EMBL/GenBank/DDBJ whole genome shotgun (WGS) entry which is preliminary data.</text>
</comment>
<dbReference type="EMBL" id="BEXB01000017">
    <property type="protein sequence ID" value="GAY76765.1"/>
    <property type="molecule type" value="Genomic_DNA"/>
</dbReference>
<accession>A0A4Y1ZCJ1</accession>
<protein>
    <submittedName>
        <fullName evidence="1">Uncharacterized protein</fullName>
    </submittedName>
</protein>
<sequence length="62" mass="7433">MVTEIENSTFGNDFKRYFSPPKKRKKARKEKCILSFPLVFFLSRQKDSPNKLFFYNATKLNH</sequence>
<dbReference type="AlphaFoldDB" id="A0A4Y1ZCJ1"/>
<dbReference type="Proteomes" id="UP000319716">
    <property type="component" value="Unassembled WGS sequence"/>
</dbReference>